<feature type="transmembrane region" description="Helical" evidence="1">
    <location>
        <begin position="6"/>
        <end position="25"/>
    </location>
</feature>
<accession>A0A2A4FXT8</accession>
<organism evidence="2 3">
    <name type="scientific">Rhizorhabdus dicambivorans</name>
    <dbReference type="NCBI Taxonomy" id="1850238"/>
    <lineage>
        <taxon>Bacteria</taxon>
        <taxon>Pseudomonadati</taxon>
        <taxon>Pseudomonadota</taxon>
        <taxon>Alphaproteobacteria</taxon>
        <taxon>Sphingomonadales</taxon>
        <taxon>Sphingomonadaceae</taxon>
        <taxon>Rhizorhabdus</taxon>
    </lineage>
</organism>
<proteinExistence type="predicted"/>
<evidence type="ECO:0000313" key="3">
    <source>
        <dbReference type="Proteomes" id="UP000218934"/>
    </source>
</evidence>
<evidence type="ECO:0000256" key="1">
    <source>
        <dbReference type="SAM" id="Phobius"/>
    </source>
</evidence>
<dbReference type="OrthoDB" id="7585974at2"/>
<keyword evidence="1" id="KW-0812">Transmembrane</keyword>
<protein>
    <submittedName>
        <fullName evidence="2">Uncharacterized protein</fullName>
    </submittedName>
</protein>
<name>A0A2A4FXT8_9SPHN</name>
<dbReference type="Proteomes" id="UP000218934">
    <property type="component" value="Unassembled WGS sequence"/>
</dbReference>
<sequence length="98" mass="9667">MHGRILIVPAQIATALIAMAGFAFAPPAQGRMLLVPIAGAGASALVVDGGARLIGAGPLPGSLVVMGERDRFVGPALLKGILVLSAPPSWCGGPGSET</sequence>
<dbReference type="RefSeq" id="WP_066963726.1">
    <property type="nucleotide sequence ID" value="NZ_CP023449.1"/>
</dbReference>
<dbReference type="AlphaFoldDB" id="A0A2A4FXT8"/>
<dbReference type="EMBL" id="NWUF01000009">
    <property type="protein sequence ID" value="PCE42223.1"/>
    <property type="molecule type" value="Genomic_DNA"/>
</dbReference>
<keyword evidence="1" id="KW-0472">Membrane</keyword>
<gene>
    <name evidence="2" type="ORF">COO09_11390</name>
</gene>
<keyword evidence="1" id="KW-1133">Transmembrane helix</keyword>
<evidence type="ECO:0000313" key="2">
    <source>
        <dbReference type="EMBL" id="PCE42223.1"/>
    </source>
</evidence>
<dbReference type="KEGG" id="rdi:CMV14_22900"/>
<reference evidence="2 3" key="1">
    <citation type="submission" date="2017-09" db="EMBL/GenBank/DDBJ databases">
        <title>The Catabolism of 3,6-Dichlorosalicylic acid is Initiated by the Cytochrome P450 Monooxygenase DsmABC in Rhizorhabdus dicambivorans Ndbn-20.</title>
        <authorList>
            <person name="Na L."/>
        </authorList>
    </citation>
    <scope>NUCLEOTIDE SEQUENCE [LARGE SCALE GENOMIC DNA]</scope>
    <source>
        <strain evidence="2 3">Ndbn-20m</strain>
    </source>
</reference>
<comment type="caution">
    <text evidence="2">The sequence shown here is derived from an EMBL/GenBank/DDBJ whole genome shotgun (WGS) entry which is preliminary data.</text>
</comment>
<keyword evidence="3" id="KW-1185">Reference proteome</keyword>